<feature type="compositionally biased region" description="Basic residues" evidence="1">
    <location>
        <begin position="210"/>
        <end position="219"/>
    </location>
</feature>
<organism evidence="2">
    <name type="scientific">Streptomyces sp. NBC_00003</name>
    <dbReference type="NCBI Taxonomy" id="2903608"/>
    <lineage>
        <taxon>Bacteria</taxon>
        <taxon>Bacillati</taxon>
        <taxon>Actinomycetota</taxon>
        <taxon>Actinomycetes</taxon>
        <taxon>Kitasatosporales</taxon>
        <taxon>Streptomycetaceae</taxon>
        <taxon>Streptomyces</taxon>
    </lineage>
</organism>
<dbReference type="EMBL" id="CP108318">
    <property type="protein sequence ID" value="WTW63251.1"/>
    <property type="molecule type" value="Genomic_DNA"/>
</dbReference>
<accession>A0AAU2V739</accession>
<reference evidence="2" key="1">
    <citation type="submission" date="2022-10" db="EMBL/GenBank/DDBJ databases">
        <title>The complete genomes of actinobacterial strains from the NBC collection.</title>
        <authorList>
            <person name="Joergensen T.S."/>
            <person name="Alvarez Arevalo M."/>
            <person name="Sterndorff E.B."/>
            <person name="Faurdal D."/>
            <person name="Vuksanovic O."/>
            <person name="Mourched A.-S."/>
            <person name="Charusanti P."/>
            <person name="Shaw S."/>
            <person name="Blin K."/>
            <person name="Weber T."/>
        </authorList>
    </citation>
    <scope>NUCLEOTIDE SEQUENCE</scope>
    <source>
        <strain evidence="2">NBC_00003</strain>
    </source>
</reference>
<name>A0AAU2V739_9ACTN</name>
<feature type="compositionally biased region" description="Low complexity" evidence="1">
    <location>
        <begin position="178"/>
        <end position="193"/>
    </location>
</feature>
<feature type="region of interest" description="Disordered" evidence="1">
    <location>
        <begin position="1"/>
        <end position="23"/>
    </location>
</feature>
<proteinExistence type="predicted"/>
<feature type="compositionally biased region" description="Basic residues" evidence="1">
    <location>
        <begin position="141"/>
        <end position="152"/>
    </location>
</feature>
<feature type="compositionally biased region" description="Low complexity" evidence="1">
    <location>
        <begin position="155"/>
        <end position="165"/>
    </location>
</feature>
<feature type="region of interest" description="Disordered" evidence="1">
    <location>
        <begin position="89"/>
        <end position="122"/>
    </location>
</feature>
<gene>
    <name evidence="2" type="ORF">OG549_22775</name>
</gene>
<feature type="region of interest" description="Disordered" evidence="1">
    <location>
        <begin position="134"/>
        <end position="282"/>
    </location>
</feature>
<feature type="compositionally biased region" description="Low complexity" evidence="1">
    <location>
        <begin position="220"/>
        <end position="233"/>
    </location>
</feature>
<feature type="compositionally biased region" description="Basic and acidic residues" evidence="1">
    <location>
        <begin position="7"/>
        <end position="21"/>
    </location>
</feature>
<evidence type="ECO:0000313" key="2">
    <source>
        <dbReference type="EMBL" id="WTW63251.1"/>
    </source>
</evidence>
<evidence type="ECO:0000256" key="1">
    <source>
        <dbReference type="SAM" id="MobiDB-lite"/>
    </source>
</evidence>
<protein>
    <submittedName>
        <fullName evidence="2">Uncharacterized protein</fullName>
    </submittedName>
</protein>
<dbReference type="AlphaFoldDB" id="A0AAU2V739"/>
<feature type="compositionally biased region" description="Basic residues" evidence="1">
    <location>
        <begin position="265"/>
        <end position="274"/>
    </location>
</feature>
<sequence length="282" mass="30227">MTAKNTTKPDDKPDEAPKKSELTLPGFTAFVDTTAKLLGDSWSTDDTTTEAGLAQLAHTDGRVIGIRRIFKGKAVQTWAIGVLAPPLPEDADEETKEAHAQRFPEGTRYNAGVYFTPDPPAQTASKTIQASLLPAFEGIRPKLRAFPRRTKPRPQQATATQNAQQPKKPRKKTAAQLASAAPQEQPPTTAASAPAPPMTGTEPTPDKAKPPRKATRPKKGTPTTPEPATEEAPSAGKPVRAANRARRTPATASEPRPTRTATKPSRPRPTKPRRPTAPDGEN</sequence>